<dbReference type="EC" id="2.7.2.1" evidence="6"/>
<dbReference type="Gene3D" id="3.30.420.40">
    <property type="match status" value="2"/>
</dbReference>
<dbReference type="Pfam" id="PF00871">
    <property type="entry name" value="Acetate_kinase"/>
    <property type="match status" value="1"/>
</dbReference>
<dbReference type="PROSITE" id="PS01075">
    <property type="entry name" value="ACETATE_KINASE_1"/>
    <property type="match status" value="1"/>
</dbReference>
<gene>
    <name evidence="6" type="primary">ackA</name>
    <name evidence="8" type="ORF">LC586_25175</name>
</gene>
<feature type="binding site" evidence="6">
    <location>
        <begin position="290"/>
        <end position="292"/>
    </location>
    <ligand>
        <name>ATP</name>
        <dbReference type="ChEBI" id="CHEBI:30616"/>
    </ligand>
</feature>
<evidence type="ECO:0000256" key="4">
    <source>
        <dbReference type="ARBA" id="ARBA00022777"/>
    </source>
</evidence>
<dbReference type="InterPro" id="IPR043129">
    <property type="entry name" value="ATPase_NBD"/>
</dbReference>
<dbReference type="CDD" id="cd24010">
    <property type="entry name" value="ASKHA_NBD_AcK_PK"/>
    <property type="match status" value="1"/>
</dbReference>
<name>A0ABS8IDV0_9NOSO</name>
<dbReference type="InterPro" id="IPR004372">
    <property type="entry name" value="Ac/propionate_kinase"/>
</dbReference>
<dbReference type="HAMAP" id="MF_00020">
    <property type="entry name" value="Acetate_kinase"/>
    <property type="match status" value="1"/>
</dbReference>
<sequence length="417" mass="45109">MKILVLNAGSSSQKSCLYEIADEVLPTQAPQPLWEGKINWTQDRGVAEIEVKTATGATLQESISGDSPQAHVTYMLHTLSYGATKVIDQLSEIDVVGHRIVHGGQDYRDSVVITEDVKKAIARLSNLAPEHNPAALSGIEAIEKILKDVTQIAVFDTGFHATLPDAAAIYPGPYEWVEQGIRRYGFHGISHQYCSQRAAQILGQDVPPERLITCHLGNGCSLAAIKNGRSIDTTMGFTPLEGLMMGSRSGSVDPGILIYLLQYCNYSVEKLDHILNKASGLKGISGVSSDMREVREAIAQGNSRAQLALDIYVHRLRSGIGAMLTSLGGLDTLVFTAGVGEHSPDIRQAACETFGFLGLKIDLEKNQQQPVDEDIATPDSAVRVLVIHTQEDWAIAGQCWQLLKNSELAPVPTTASE</sequence>
<dbReference type="InterPro" id="IPR000890">
    <property type="entry name" value="Aliphatic_acid_kin_short-chain"/>
</dbReference>
<dbReference type="PROSITE" id="PS01076">
    <property type="entry name" value="ACETATE_KINASE_2"/>
    <property type="match status" value="1"/>
</dbReference>
<keyword evidence="5 6" id="KW-0067">ATP-binding</keyword>
<dbReference type="RefSeq" id="WP_229487618.1">
    <property type="nucleotide sequence ID" value="NZ_JAIVFQ010000049.1"/>
</dbReference>
<keyword evidence="2 6" id="KW-0808">Transferase</keyword>
<dbReference type="GO" id="GO:0016301">
    <property type="term" value="F:kinase activity"/>
    <property type="evidence" value="ECO:0007669"/>
    <property type="project" value="UniProtKB-KW"/>
</dbReference>
<feature type="binding site" evidence="6">
    <location>
        <position position="99"/>
    </location>
    <ligand>
        <name>substrate</name>
    </ligand>
</feature>
<feature type="site" description="Transition state stabilizer" evidence="6">
    <location>
        <position position="248"/>
    </location>
</feature>
<evidence type="ECO:0000256" key="3">
    <source>
        <dbReference type="ARBA" id="ARBA00022741"/>
    </source>
</evidence>
<keyword evidence="3 6" id="KW-0547">Nucleotide-binding</keyword>
<dbReference type="EMBL" id="JAIVFQ010000049">
    <property type="protein sequence ID" value="MCC5602395.1"/>
    <property type="molecule type" value="Genomic_DNA"/>
</dbReference>
<comment type="subcellular location">
    <subcellularLocation>
        <location evidence="6">Cytoplasm</location>
    </subcellularLocation>
</comment>
<comment type="similarity">
    <text evidence="1 6 7">Belongs to the acetokinase family.</text>
</comment>
<organism evidence="8 9">
    <name type="scientific">Nostoc favosum CHAB5714</name>
    <dbReference type="NCBI Taxonomy" id="2780399"/>
    <lineage>
        <taxon>Bacteria</taxon>
        <taxon>Bacillati</taxon>
        <taxon>Cyanobacteriota</taxon>
        <taxon>Cyanophyceae</taxon>
        <taxon>Nostocales</taxon>
        <taxon>Nostocaceae</taxon>
        <taxon>Nostoc</taxon>
        <taxon>Nostoc favosum</taxon>
    </lineage>
</organism>
<feature type="binding site" evidence="6">
    <location>
        <begin position="338"/>
        <end position="342"/>
    </location>
    <ligand>
        <name>ATP</name>
        <dbReference type="ChEBI" id="CHEBI:30616"/>
    </ligand>
</feature>
<evidence type="ECO:0000256" key="6">
    <source>
        <dbReference type="HAMAP-Rule" id="MF_00020"/>
    </source>
</evidence>
<evidence type="ECO:0000313" key="9">
    <source>
        <dbReference type="Proteomes" id="UP001199525"/>
    </source>
</evidence>
<dbReference type="NCBIfam" id="TIGR00016">
    <property type="entry name" value="ackA"/>
    <property type="match status" value="1"/>
</dbReference>
<dbReference type="PANTHER" id="PTHR21060:SF15">
    <property type="entry name" value="ACETATE KINASE-RELATED"/>
    <property type="match status" value="1"/>
</dbReference>
<dbReference type="PRINTS" id="PR00471">
    <property type="entry name" value="ACETATEKNASE"/>
</dbReference>
<keyword evidence="6" id="KW-0460">Magnesium</keyword>
<dbReference type="Proteomes" id="UP001199525">
    <property type="component" value="Unassembled WGS sequence"/>
</dbReference>
<evidence type="ECO:0000256" key="2">
    <source>
        <dbReference type="ARBA" id="ARBA00022679"/>
    </source>
</evidence>
<comment type="cofactor">
    <cofactor evidence="6">
        <name>Mg(2+)</name>
        <dbReference type="ChEBI" id="CHEBI:18420"/>
    </cofactor>
    <cofactor evidence="6">
        <name>Mn(2+)</name>
        <dbReference type="ChEBI" id="CHEBI:29035"/>
    </cofactor>
    <text evidence="6">Mg(2+). Can also accept Mn(2+).</text>
</comment>
<dbReference type="PANTHER" id="PTHR21060">
    <property type="entry name" value="ACETATE KINASE"/>
    <property type="match status" value="1"/>
</dbReference>
<feature type="binding site" evidence="6">
    <location>
        <position position="7"/>
    </location>
    <ligand>
        <name>Mg(2+)</name>
        <dbReference type="ChEBI" id="CHEBI:18420"/>
    </ligand>
</feature>
<proteinExistence type="inferred from homology"/>
<dbReference type="SUPFAM" id="SSF53067">
    <property type="entry name" value="Actin-like ATPase domain"/>
    <property type="match status" value="2"/>
</dbReference>
<comment type="function">
    <text evidence="6">Catalyzes the formation of acetyl phosphate from acetate and ATP. Can also catalyze the reverse reaction.</text>
</comment>
<feature type="active site" description="Proton donor/acceptor" evidence="6">
    <location>
        <position position="156"/>
    </location>
</feature>
<feature type="binding site" evidence="6">
    <location>
        <position position="391"/>
    </location>
    <ligand>
        <name>Mg(2+)</name>
        <dbReference type="ChEBI" id="CHEBI:18420"/>
    </ligand>
</feature>
<keyword evidence="4 6" id="KW-0418">Kinase</keyword>
<protein>
    <recommendedName>
        <fullName evidence="6">Acetate kinase</fullName>
        <ecNumber evidence="6">2.7.2.1</ecNumber>
    </recommendedName>
    <alternativeName>
        <fullName evidence="6">Acetokinase</fullName>
    </alternativeName>
</protein>
<evidence type="ECO:0000256" key="5">
    <source>
        <dbReference type="ARBA" id="ARBA00022840"/>
    </source>
</evidence>
<feature type="site" description="Transition state stabilizer" evidence="6">
    <location>
        <position position="187"/>
    </location>
</feature>
<keyword evidence="6" id="KW-0963">Cytoplasm</keyword>
<evidence type="ECO:0000256" key="1">
    <source>
        <dbReference type="ARBA" id="ARBA00008748"/>
    </source>
</evidence>
<keyword evidence="6" id="KW-0479">Metal-binding</keyword>
<reference evidence="8 9" key="1">
    <citation type="journal article" date="2021" name="Microorganisms">
        <title>Genome Evolution of Filamentous Cyanobacterium Nostoc Species: From Facultative Symbiosis to Free Living.</title>
        <authorList>
            <person name="Huo D."/>
            <person name="Li H."/>
            <person name="Cai F."/>
            <person name="Guo X."/>
            <person name="Qiao Z."/>
            <person name="Wang W."/>
            <person name="Yu G."/>
            <person name="Li R."/>
        </authorList>
    </citation>
    <scope>NUCLEOTIDE SEQUENCE [LARGE SCALE GENOMIC DNA]</scope>
    <source>
        <strain evidence="8 9">CHAB 5714</strain>
    </source>
</reference>
<dbReference type="InterPro" id="IPR023865">
    <property type="entry name" value="Aliphatic_acid_kinase_CS"/>
</dbReference>
<feature type="binding site" evidence="6">
    <location>
        <begin position="215"/>
        <end position="219"/>
    </location>
    <ligand>
        <name>ATP</name>
        <dbReference type="ChEBI" id="CHEBI:30616"/>
    </ligand>
</feature>
<comment type="catalytic activity">
    <reaction evidence="6">
        <text>acetate + ATP = acetyl phosphate + ADP</text>
        <dbReference type="Rhea" id="RHEA:11352"/>
        <dbReference type="ChEBI" id="CHEBI:22191"/>
        <dbReference type="ChEBI" id="CHEBI:30089"/>
        <dbReference type="ChEBI" id="CHEBI:30616"/>
        <dbReference type="ChEBI" id="CHEBI:456216"/>
        <dbReference type="EC" id="2.7.2.1"/>
    </reaction>
</comment>
<evidence type="ECO:0000313" key="8">
    <source>
        <dbReference type="EMBL" id="MCC5602395.1"/>
    </source>
</evidence>
<accession>A0ABS8IDV0</accession>
<keyword evidence="9" id="KW-1185">Reference proteome</keyword>
<comment type="caution">
    <text evidence="8">The sequence shown here is derived from an EMBL/GenBank/DDBJ whole genome shotgun (WGS) entry which is preliminary data.</text>
</comment>
<feature type="binding site" evidence="6">
    <location>
        <position position="14"/>
    </location>
    <ligand>
        <name>ATP</name>
        <dbReference type="ChEBI" id="CHEBI:30616"/>
    </ligand>
</feature>
<evidence type="ECO:0000256" key="7">
    <source>
        <dbReference type="RuleBase" id="RU003835"/>
    </source>
</evidence>
<comment type="subunit">
    <text evidence="6">Homodimer.</text>
</comment>
<comment type="pathway">
    <text evidence="6">Metabolic intermediate biosynthesis; acetyl-CoA biosynthesis; acetyl-CoA from acetate: step 1/2.</text>
</comment>
<dbReference type="PIRSF" id="PIRSF000722">
    <property type="entry name" value="Acetate_prop_kin"/>
    <property type="match status" value="1"/>
</dbReference>